<name>F4WYE1_ACREC</name>
<dbReference type="Proteomes" id="UP000007755">
    <property type="component" value="Unassembled WGS sequence"/>
</dbReference>
<protein>
    <submittedName>
        <fullName evidence="1">Uncharacterized protein</fullName>
    </submittedName>
</protein>
<proteinExistence type="predicted"/>
<organism evidence="2">
    <name type="scientific">Acromyrmex echinatior</name>
    <name type="common">Panamanian leafcutter ant</name>
    <name type="synonym">Acromyrmex octospinosus echinatior</name>
    <dbReference type="NCBI Taxonomy" id="103372"/>
    <lineage>
        <taxon>Eukaryota</taxon>
        <taxon>Metazoa</taxon>
        <taxon>Ecdysozoa</taxon>
        <taxon>Arthropoda</taxon>
        <taxon>Hexapoda</taxon>
        <taxon>Insecta</taxon>
        <taxon>Pterygota</taxon>
        <taxon>Neoptera</taxon>
        <taxon>Endopterygota</taxon>
        <taxon>Hymenoptera</taxon>
        <taxon>Apocrita</taxon>
        <taxon>Aculeata</taxon>
        <taxon>Formicoidea</taxon>
        <taxon>Formicidae</taxon>
        <taxon>Myrmicinae</taxon>
        <taxon>Acromyrmex</taxon>
    </lineage>
</organism>
<accession>F4WYE1</accession>
<evidence type="ECO:0000313" key="1">
    <source>
        <dbReference type="EMBL" id="EGI60793.1"/>
    </source>
</evidence>
<gene>
    <name evidence="1" type="ORF">G5I_10991</name>
</gene>
<reference evidence="1" key="1">
    <citation type="submission" date="2011-02" db="EMBL/GenBank/DDBJ databases">
        <title>The genome of the leaf-cutting ant Acromyrmex echinatior suggests key adaptations to social evolution and fungus farming.</title>
        <authorList>
            <person name="Nygaard S."/>
            <person name="Zhang G."/>
        </authorList>
    </citation>
    <scope>NUCLEOTIDE SEQUENCE</scope>
</reference>
<dbReference type="AlphaFoldDB" id="F4WYE1"/>
<dbReference type="InParanoid" id="F4WYE1"/>
<dbReference type="EMBL" id="GL888440">
    <property type="protein sequence ID" value="EGI60793.1"/>
    <property type="molecule type" value="Genomic_DNA"/>
</dbReference>
<keyword evidence="2" id="KW-1185">Reference proteome</keyword>
<evidence type="ECO:0000313" key="2">
    <source>
        <dbReference type="Proteomes" id="UP000007755"/>
    </source>
</evidence>
<sequence length="216" mass="24024">MISYLLGTLLKLHWTRMRLKPGPSNNTGQTGQTNRQNLVIFQRVPRSSPSRVATSAAVSSFGCTSVRAIDENGANGVGEWRQSQRSRGTCEIERRIPSYHPLTFGSVRARVLSAFCEKSFYGGRVHKCDRGGPRRCRIRTERAYTVVVIIAAAATRNSNRSRFLRNATVFPRRSSAGRSPDANARSSSRCRPRARIAHVFPLPPESAAMLTLQHQT</sequence>